<evidence type="ECO:0000256" key="2">
    <source>
        <dbReference type="SAM" id="SignalP"/>
    </source>
</evidence>
<keyword evidence="1" id="KW-1015">Disulfide bond</keyword>
<dbReference type="PANTHER" id="PTHR22803">
    <property type="entry name" value="MANNOSE, PHOSPHOLIPASE, LECTIN RECEPTOR RELATED"/>
    <property type="match status" value="1"/>
</dbReference>
<feature type="chain" id="PRO_5039930395" evidence="2">
    <location>
        <begin position="23"/>
        <end position="181"/>
    </location>
</feature>
<keyword evidence="4" id="KW-1185">Reference proteome</keyword>
<dbReference type="OrthoDB" id="7357196at2759"/>
<dbReference type="InterPro" id="IPR001304">
    <property type="entry name" value="C-type_lectin-like"/>
</dbReference>
<dbReference type="InterPro" id="IPR016186">
    <property type="entry name" value="C-type_lectin-like/link_sf"/>
</dbReference>
<dbReference type="CDD" id="cd00037">
    <property type="entry name" value="CLECT"/>
    <property type="match status" value="1"/>
</dbReference>
<reference evidence="5" key="2">
    <citation type="submission" date="2025-08" db="UniProtKB">
        <authorList>
            <consortium name="RefSeq"/>
        </authorList>
    </citation>
    <scope>IDENTIFICATION</scope>
    <source>
        <tissue evidence="5">Blood</tissue>
    </source>
</reference>
<organism evidence="4 5">
    <name type="scientific">Ictalurus punctatus</name>
    <name type="common">Channel catfish</name>
    <name type="synonym">Silurus punctatus</name>
    <dbReference type="NCBI Taxonomy" id="7998"/>
    <lineage>
        <taxon>Eukaryota</taxon>
        <taxon>Metazoa</taxon>
        <taxon>Chordata</taxon>
        <taxon>Craniata</taxon>
        <taxon>Vertebrata</taxon>
        <taxon>Euteleostomi</taxon>
        <taxon>Actinopterygii</taxon>
        <taxon>Neopterygii</taxon>
        <taxon>Teleostei</taxon>
        <taxon>Ostariophysi</taxon>
        <taxon>Siluriformes</taxon>
        <taxon>Ictaluridae</taxon>
        <taxon>Ictalurus</taxon>
    </lineage>
</organism>
<evidence type="ECO:0000313" key="4">
    <source>
        <dbReference type="Proteomes" id="UP000221080"/>
    </source>
</evidence>
<dbReference type="GeneID" id="108267790"/>
<dbReference type="PROSITE" id="PS00615">
    <property type="entry name" value="C_TYPE_LECTIN_1"/>
    <property type="match status" value="1"/>
</dbReference>
<protein>
    <submittedName>
        <fullName evidence="5">Lactose-binding lectin l-2</fullName>
    </submittedName>
</protein>
<gene>
    <name evidence="5" type="primary">LOC108267790</name>
</gene>
<dbReference type="KEGG" id="ipu:108267790"/>
<dbReference type="SUPFAM" id="SSF56436">
    <property type="entry name" value="C-type lectin-like"/>
    <property type="match status" value="1"/>
</dbReference>
<dbReference type="Proteomes" id="UP000221080">
    <property type="component" value="Chromosome 7"/>
</dbReference>
<keyword evidence="2" id="KW-0732">Signal</keyword>
<dbReference type="InterPro" id="IPR050111">
    <property type="entry name" value="C-type_lectin/snaclec_domain"/>
</dbReference>
<evidence type="ECO:0000256" key="1">
    <source>
        <dbReference type="ARBA" id="ARBA00023157"/>
    </source>
</evidence>
<accession>A0A9F7TJG7</accession>
<dbReference type="PROSITE" id="PS50041">
    <property type="entry name" value="C_TYPE_LECTIN_2"/>
    <property type="match status" value="1"/>
</dbReference>
<dbReference type="PRINTS" id="PR00356">
    <property type="entry name" value="ANTIFREEZEII"/>
</dbReference>
<reference evidence="4" key="1">
    <citation type="journal article" date="2016" name="Nat. Commun.">
        <title>The channel catfish genome sequence provides insights into the evolution of scale formation in teleosts.</title>
        <authorList>
            <person name="Liu Z."/>
            <person name="Liu S."/>
            <person name="Yao J."/>
            <person name="Bao L."/>
            <person name="Zhang J."/>
            <person name="Li Y."/>
            <person name="Jiang C."/>
            <person name="Sun L."/>
            <person name="Wang R."/>
            <person name="Zhang Y."/>
            <person name="Zhou T."/>
            <person name="Zeng Q."/>
            <person name="Fu Q."/>
            <person name="Gao S."/>
            <person name="Li N."/>
            <person name="Koren S."/>
            <person name="Jiang Y."/>
            <person name="Zimin A."/>
            <person name="Xu P."/>
            <person name="Phillippy A.M."/>
            <person name="Geng X."/>
            <person name="Song L."/>
            <person name="Sun F."/>
            <person name="Li C."/>
            <person name="Wang X."/>
            <person name="Chen A."/>
            <person name="Jin Y."/>
            <person name="Yuan Z."/>
            <person name="Yang Y."/>
            <person name="Tan S."/>
            <person name="Peatman E."/>
            <person name="Lu J."/>
            <person name="Qin Z."/>
            <person name="Dunham R."/>
            <person name="Li Z."/>
            <person name="Sonstegard T."/>
            <person name="Feng J."/>
            <person name="Danzmann R.G."/>
            <person name="Schroeder S."/>
            <person name="Scheffler B."/>
            <person name="Duke M.V."/>
            <person name="Ballard L."/>
            <person name="Kucuktas H."/>
            <person name="Kaltenboeck L."/>
            <person name="Liu H."/>
            <person name="Armbruster J."/>
            <person name="Xie Y."/>
            <person name="Kirby M.L."/>
            <person name="Tian Y."/>
            <person name="Flanagan M.E."/>
            <person name="Mu W."/>
            <person name="Waldbieser G.C."/>
        </authorList>
    </citation>
    <scope>NUCLEOTIDE SEQUENCE [LARGE SCALE GENOMIC DNA]</scope>
    <source>
        <strain evidence="4">SDA103</strain>
    </source>
</reference>
<dbReference type="RefSeq" id="XP_053537558.1">
    <property type="nucleotide sequence ID" value="XM_053681583.1"/>
</dbReference>
<feature type="signal peptide" evidence="2">
    <location>
        <begin position="1"/>
        <end position="22"/>
    </location>
</feature>
<dbReference type="AlphaFoldDB" id="A0A9F7TJG7"/>
<dbReference type="InterPro" id="IPR002353">
    <property type="entry name" value="AntifreezeII"/>
</dbReference>
<dbReference type="InterPro" id="IPR016187">
    <property type="entry name" value="CTDL_fold"/>
</dbReference>
<dbReference type="SMART" id="SM00034">
    <property type="entry name" value="CLECT"/>
    <property type="match status" value="1"/>
</dbReference>
<dbReference type="InterPro" id="IPR018378">
    <property type="entry name" value="C-type_lectin_CS"/>
</dbReference>
<proteinExistence type="predicted"/>
<name>A0A9F7TJG7_ICTPU</name>
<dbReference type="Pfam" id="PF00059">
    <property type="entry name" value="Lectin_C"/>
    <property type="match status" value="1"/>
</dbReference>
<evidence type="ECO:0000313" key="5">
    <source>
        <dbReference type="RefSeq" id="XP_053537558.1"/>
    </source>
</evidence>
<sequence>MARQTDVVLLLLLATAATALYAEVVPLSDAYFDKIVQEAEQRQVNDRCSKCCPFGWVQYNGRCLIYQAAKMIWASAEKQCQDLGGHLISVHSENEYRMAKALIRTHDSAENPTWIGLSSCQKKNKWFWSDGTKLIYTKWNPREPNHLLGECCVHMNYGKQRDWNDIRCKKKFPFVCAKKLY</sequence>
<evidence type="ECO:0000259" key="3">
    <source>
        <dbReference type="PROSITE" id="PS50041"/>
    </source>
</evidence>
<feature type="domain" description="C-type lectin" evidence="3">
    <location>
        <begin position="59"/>
        <end position="177"/>
    </location>
</feature>
<dbReference type="Gene3D" id="3.10.100.10">
    <property type="entry name" value="Mannose-Binding Protein A, subunit A"/>
    <property type="match status" value="1"/>
</dbReference>